<keyword evidence="7" id="KW-0539">Nucleus</keyword>
<protein>
    <submittedName>
        <fullName evidence="10">Nuclear envelope integral membrane protein 1</fullName>
    </submittedName>
</protein>
<evidence type="ECO:0000256" key="9">
    <source>
        <dbReference type="SAM" id="SignalP"/>
    </source>
</evidence>
<dbReference type="OMA" id="YITESHH"/>
<dbReference type="InParanoid" id="M3XJY8"/>
<comment type="subcellular location">
    <subcellularLocation>
        <location evidence="1">Nucleus inner membrane</location>
        <topology evidence="1">Multi-pass membrane protein</topology>
        <orientation evidence="1">Nucleoplasmic side</orientation>
    </subcellularLocation>
</comment>
<evidence type="ECO:0000256" key="6">
    <source>
        <dbReference type="ARBA" id="ARBA00023136"/>
    </source>
</evidence>
<keyword evidence="4 9" id="KW-0732">Signal</keyword>
<dbReference type="GO" id="GO:0001556">
    <property type="term" value="P:oocyte maturation"/>
    <property type="evidence" value="ECO:0007669"/>
    <property type="project" value="Ensembl"/>
</dbReference>
<organism evidence="10 11">
    <name type="scientific">Latimeria chalumnae</name>
    <name type="common">Coelacanth</name>
    <dbReference type="NCBI Taxonomy" id="7897"/>
    <lineage>
        <taxon>Eukaryota</taxon>
        <taxon>Metazoa</taxon>
        <taxon>Chordata</taxon>
        <taxon>Craniata</taxon>
        <taxon>Vertebrata</taxon>
        <taxon>Euteleostomi</taxon>
        <taxon>Coelacanthiformes</taxon>
        <taxon>Coelacanthidae</taxon>
        <taxon>Latimeria</taxon>
    </lineage>
</organism>
<reference evidence="10" key="3">
    <citation type="submission" date="2025-09" db="UniProtKB">
        <authorList>
            <consortium name="Ensembl"/>
        </authorList>
    </citation>
    <scope>IDENTIFICATION</scope>
</reference>
<dbReference type="STRING" id="7897.ENSLACP00000023044"/>
<dbReference type="EMBL" id="AFYH01001637">
    <property type="status" value="NOT_ANNOTATED_CDS"/>
    <property type="molecule type" value="Genomic_DNA"/>
</dbReference>
<feature type="transmembrane region" description="Helical" evidence="8">
    <location>
        <begin position="160"/>
        <end position="186"/>
    </location>
</feature>
<evidence type="ECO:0000256" key="1">
    <source>
        <dbReference type="ARBA" id="ARBA00004575"/>
    </source>
</evidence>
<dbReference type="GeneTree" id="ENSGT00390000002174"/>
<sequence length="242" mass="27657">MKLEAALLVLLTRLCCLSAAEVSVKDVQENLEVECSSPQLFCYKIPRSPGWRDAWTRIQVRVNSAKTFKVAMVNNAEKLEELDRVTFWGLLTSFMRQKFNETYFDVDLFSNKTCFKVEPSDKSANYTVLVSRSNDTNFFLLFLAGLLLFFYAETFSRSQLFYYSSGISVGMVASLIILVFILSRFLPKKSSFYLLLVTGSSLALYIIQLVFKNLQDLLKGYWEYVLGKLGAFFSCCTECKSL</sequence>
<evidence type="ECO:0000313" key="11">
    <source>
        <dbReference type="Proteomes" id="UP000008672"/>
    </source>
</evidence>
<keyword evidence="11" id="KW-1185">Reference proteome</keyword>
<evidence type="ECO:0000256" key="3">
    <source>
        <dbReference type="ARBA" id="ARBA00022692"/>
    </source>
</evidence>
<evidence type="ECO:0000256" key="4">
    <source>
        <dbReference type="ARBA" id="ARBA00022729"/>
    </source>
</evidence>
<keyword evidence="5 8" id="KW-1133">Transmembrane helix</keyword>
<accession>M3XJY8</accession>
<dbReference type="AlphaFoldDB" id="M3XJY8"/>
<dbReference type="EMBL" id="AFYH01001636">
    <property type="status" value="NOT_ANNOTATED_CDS"/>
    <property type="molecule type" value="Genomic_DNA"/>
</dbReference>
<dbReference type="eggNOG" id="KOG3817">
    <property type="taxonomic scope" value="Eukaryota"/>
</dbReference>
<proteinExistence type="inferred from homology"/>
<reference evidence="10" key="2">
    <citation type="submission" date="2025-08" db="UniProtKB">
        <authorList>
            <consortium name="Ensembl"/>
        </authorList>
    </citation>
    <scope>IDENTIFICATION</scope>
</reference>
<feature type="chain" id="PRO_5004043506" evidence="9">
    <location>
        <begin position="20"/>
        <end position="242"/>
    </location>
</feature>
<dbReference type="Pfam" id="PF10225">
    <property type="entry name" value="NEMP"/>
    <property type="match status" value="1"/>
</dbReference>
<evidence type="ECO:0000313" key="10">
    <source>
        <dbReference type="Ensembl" id="ENSLACP00000023044.1"/>
    </source>
</evidence>
<evidence type="ECO:0000256" key="2">
    <source>
        <dbReference type="ARBA" id="ARBA00005748"/>
    </source>
</evidence>
<dbReference type="Proteomes" id="UP000008672">
    <property type="component" value="Unassembled WGS sequence"/>
</dbReference>
<gene>
    <name evidence="10" type="primary">NEMP1</name>
</gene>
<dbReference type="GO" id="GO:0005637">
    <property type="term" value="C:nuclear inner membrane"/>
    <property type="evidence" value="ECO:0007669"/>
    <property type="project" value="UniProtKB-SubCell"/>
</dbReference>
<evidence type="ECO:0000256" key="7">
    <source>
        <dbReference type="ARBA" id="ARBA00023242"/>
    </source>
</evidence>
<keyword evidence="3 8" id="KW-0812">Transmembrane</keyword>
<evidence type="ECO:0000256" key="8">
    <source>
        <dbReference type="SAM" id="Phobius"/>
    </source>
</evidence>
<feature type="signal peptide" evidence="9">
    <location>
        <begin position="1"/>
        <end position="19"/>
    </location>
</feature>
<evidence type="ECO:0000256" key="5">
    <source>
        <dbReference type="ARBA" id="ARBA00022989"/>
    </source>
</evidence>
<name>M3XJY8_LATCH</name>
<dbReference type="PANTHER" id="PTHR13598">
    <property type="entry name" value="AT07567P-RELATED"/>
    <property type="match status" value="1"/>
</dbReference>
<feature type="transmembrane region" description="Helical" evidence="8">
    <location>
        <begin position="136"/>
        <end position="153"/>
    </location>
</feature>
<dbReference type="PANTHER" id="PTHR13598:SF1">
    <property type="entry name" value="AT07567P-RELATED"/>
    <property type="match status" value="1"/>
</dbReference>
<dbReference type="HOGENOM" id="CLU_1146876_0_0_1"/>
<keyword evidence="6 8" id="KW-0472">Membrane</keyword>
<comment type="similarity">
    <text evidence="2">Belongs to the NEMP family.</text>
</comment>
<reference evidence="11" key="1">
    <citation type="submission" date="2011-08" db="EMBL/GenBank/DDBJ databases">
        <title>The draft genome of Latimeria chalumnae.</title>
        <authorList>
            <person name="Di Palma F."/>
            <person name="Alfoldi J."/>
            <person name="Johnson J."/>
            <person name="Berlin A."/>
            <person name="Gnerre S."/>
            <person name="Jaffe D."/>
            <person name="MacCallum I."/>
            <person name="Young S."/>
            <person name="Walker B.J."/>
            <person name="Lander E."/>
            <person name="Lindblad-Toh K."/>
        </authorList>
    </citation>
    <scope>NUCLEOTIDE SEQUENCE [LARGE SCALE GENOMIC DNA]</scope>
    <source>
        <strain evidence="11">Wild caught</strain>
    </source>
</reference>
<dbReference type="Ensembl" id="ENSLACT00000025790.1">
    <property type="protein sequence ID" value="ENSLACP00000023044.1"/>
    <property type="gene ID" value="ENSLACG00000022538.1"/>
</dbReference>
<dbReference type="InterPro" id="IPR019358">
    <property type="entry name" value="NEMP_fam"/>
</dbReference>
<feature type="transmembrane region" description="Helical" evidence="8">
    <location>
        <begin position="192"/>
        <end position="211"/>
    </location>
</feature>